<feature type="signal peptide" evidence="6">
    <location>
        <begin position="1"/>
        <end position="17"/>
    </location>
</feature>
<comment type="subcellular location">
    <subcellularLocation>
        <location evidence="1">Secreted</location>
    </subcellularLocation>
</comment>
<gene>
    <name evidence="8" type="primary">LOC114250729</name>
</gene>
<dbReference type="AlphaFoldDB" id="A0A6J2KFZ8"/>
<dbReference type="Gene3D" id="2.80.10.50">
    <property type="match status" value="1"/>
</dbReference>
<evidence type="ECO:0000256" key="5">
    <source>
        <dbReference type="ARBA" id="ARBA00024024"/>
    </source>
</evidence>
<organism evidence="7 8">
    <name type="scientific">Bombyx mandarina</name>
    <name type="common">Wild silk moth</name>
    <name type="synonym">Wild silkworm</name>
    <dbReference type="NCBI Taxonomy" id="7092"/>
    <lineage>
        <taxon>Eukaryota</taxon>
        <taxon>Metazoa</taxon>
        <taxon>Ecdysozoa</taxon>
        <taxon>Arthropoda</taxon>
        <taxon>Hexapoda</taxon>
        <taxon>Insecta</taxon>
        <taxon>Pterygota</taxon>
        <taxon>Neoptera</taxon>
        <taxon>Endopterygota</taxon>
        <taxon>Lepidoptera</taxon>
        <taxon>Glossata</taxon>
        <taxon>Ditrysia</taxon>
        <taxon>Bombycoidea</taxon>
        <taxon>Bombycidae</taxon>
        <taxon>Bombycinae</taxon>
        <taxon>Bombyx</taxon>
    </lineage>
</organism>
<dbReference type="Pfam" id="PF03260">
    <property type="entry name" value="Lipoprotein_11"/>
    <property type="match status" value="1"/>
</dbReference>
<accession>A0A6J2KFZ8</accession>
<evidence type="ECO:0000313" key="7">
    <source>
        <dbReference type="Proteomes" id="UP000504629"/>
    </source>
</evidence>
<dbReference type="InterPro" id="IPR004943">
    <property type="entry name" value="Lipoprotein_11"/>
</dbReference>
<dbReference type="KEGG" id="bman:114250729"/>
<evidence type="ECO:0000256" key="4">
    <source>
        <dbReference type="ARBA" id="ARBA00023288"/>
    </source>
</evidence>
<name>A0A6J2KFZ8_BOMMA</name>
<protein>
    <submittedName>
        <fullName evidence="8">Microvitellogenin-like</fullName>
    </submittedName>
</protein>
<evidence type="ECO:0000256" key="6">
    <source>
        <dbReference type="SAM" id="SignalP"/>
    </source>
</evidence>
<reference evidence="8" key="1">
    <citation type="submission" date="2025-08" db="UniProtKB">
        <authorList>
            <consortium name="RefSeq"/>
        </authorList>
    </citation>
    <scope>IDENTIFICATION</scope>
    <source>
        <tissue evidence="8">Silk gland</tissue>
    </source>
</reference>
<evidence type="ECO:0000256" key="1">
    <source>
        <dbReference type="ARBA" id="ARBA00004613"/>
    </source>
</evidence>
<keyword evidence="2" id="KW-0964">Secreted</keyword>
<keyword evidence="4" id="KW-0449">Lipoprotein</keyword>
<comment type="similarity">
    <text evidence="5">Belongs to the 30 kDa lipoprotein family.</text>
</comment>
<evidence type="ECO:0000256" key="2">
    <source>
        <dbReference type="ARBA" id="ARBA00022525"/>
    </source>
</evidence>
<dbReference type="GeneID" id="114250729"/>
<dbReference type="Proteomes" id="UP000504629">
    <property type="component" value="Unplaced"/>
</dbReference>
<proteinExistence type="inferred from homology"/>
<keyword evidence="3 6" id="KW-0732">Signal</keyword>
<dbReference type="OrthoDB" id="7401160at2759"/>
<dbReference type="RefSeq" id="XP_028040518.1">
    <property type="nucleotide sequence ID" value="XM_028184717.1"/>
</dbReference>
<dbReference type="InterPro" id="IPR042046">
    <property type="entry name" value="Lipoprotein_11_N"/>
</dbReference>
<feature type="chain" id="PRO_5026822928" evidence="6">
    <location>
        <begin position="18"/>
        <end position="301"/>
    </location>
</feature>
<evidence type="ECO:0000256" key="3">
    <source>
        <dbReference type="ARBA" id="ARBA00022729"/>
    </source>
</evidence>
<keyword evidence="7" id="KW-1185">Reference proteome</keyword>
<dbReference type="Gene3D" id="1.10.10.2400">
    <property type="entry name" value="Lepidopteran low molecular weight (30 kD) lipoprotein, N-terminal domain"/>
    <property type="match status" value="1"/>
</dbReference>
<evidence type="ECO:0000313" key="8">
    <source>
        <dbReference type="RefSeq" id="XP_028040518.1"/>
    </source>
</evidence>
<sequence>MELKGAVLLMCVLAVSANSTVDKEATDNIAAVETVNPTSVVSTVDSVSTEASVTLDNVTSNQSPSMSVVSKQRENKLYNLIVARKFDEAVENTISLYGAGWSNIIKQVIERLCDEGNSIVFDYSYKISISKAPYIARSCFPMAIRIHERMVFAKLINKRDGYALTYNNHVDFDGDRRVLGDPNTESRMDIGWWFVPHWTGDRLYYQMRPLRMAMFLKLGNSRDGDGDHTAYVSDDYSTNRHLWTIQPVKHNGELLFYIINREFDKLLKFGLSPVYDGYRIAYGHSTKDLNPHKFSWYIKTA</sequence>
<dbReference type="GO" id="GO:0005576">
    <property type="term" value="C:extracellular region"/>
    <property type="evidence" value="ECO:0007669"/>
    <property type="project" value="UniProtKB-SubCell"/>
</dbReference>